<feature type="signal peptide" evidence="2">
    <location>
        <begin position="1"/>
        <end position="26"/>
    </location>
</feature>
<dbReference type="PANTHER" id="PTHR36453">
    <property type="entry name" value="SECRETED PROTEIN-RELATED"/>
    <property type="match status" value="1"/>
</dbReference>
<comment type="caution">
    <text evidence="4">The sequence shown here is derived from an EMBL/GenBank/DDBJ whole genome shotgun (WGS) entry which is preliminary data.</text>
</comment>
<dbReference type="EMBL" id="JACHXK010000018">
    <property type="protein sequence ID" value="MBB3113301.1"/>
    <property type="molecule type" value="Genomic_DNA"/>
</dbReference>
<accession>A0A7W5B3Z8</accession>
<gene>
    <name evidence="4" type="ORF">FHS18_005413</name>
</gene>
<dbReference type="InterPro" id="IPR003343">
    <property type="entry name" value="Big_2"/>
</dbReference>
<dbReference type="Gene3D" id="2.160.20.10">
    <property type="entry name" value="Single-stranded right-handed beta-helix, Pectin lyase-like"/>
    <property type="match status" value="2"/>
</dbReference>
<proteinExistence type="predicted"/>
<dbReference type="PANTHER" id="PTHR36453:SF1">
    <property type="entry name" value="RIGHT HANDED BETA HELIX DOMAIN-CONTAINING PROTEIN"/>
    <property type="match status" value="1"/>
</dbReference>
<dbReference type="Pfam" id="PF13229">
    <property type="entry name" value="Beta_helix"/>
    <property type="match status" value="1"/>
</dbReference>
<dbReference type="InterPro" id="IPR039448">
    <property type="entry name" value="Beta_helix"/>
</dbReference>
<dbReference type="SUPFAM" id="SSF51126">
    <property type="entry name" value="Pectin lyase-like"/>
    <property type="match status" value="1"/>
</dbReference>
<keyword evidence="5" id="KW-1185">Reference proteome</keyword>
<dbReference type="InterPro" id="IPR012334">
    <property type="entry name" value="Pectin_lyas_fold"/>
</dbReference>
<dbReference type="InterPro" id="IPR006626">
    <property type="entry name" value="PbH1"/>
</dbReference>
<evidence type="ECO:0000313" key="4">
    <source>
        <dbReference type="EMBL" id="MBB3113301.1"/>
    </source>
</evidence>
<dbReference type="SMART" id="SM00710">
    <property type="entry name" value="PbH1"/>
    <property type="match status" value="6"/>
</dbReference>
<evidence type="ECO:0000256" key="1">
    <source>
        <dbReference type="SAM" id="MobiDB-lite"/>
    </source>
</evidence>
<feature type="domain" description="BIG2" evidence="3">
    <location>
        <begin position="735"/>
        <end position="812"/>
    </location>
</feature>
<evidence type="ECO:0000259" key="3">
    <source>
        <dbReference type="SMART" id="SM00635"/>
    </source>
</evidence>
<sequence length="1636" mass="178369">MIKSKALLLLVILGLLLNGFALPAASADIGSTGATFVVAKDGSDYNPGTLEAPFLTLEKARDAIRLLKNGQGLPDGGVTVYIRGGEYERTASFELLAQDSGTADKPITYKAYPGESVTLTGSQQLDKSWFAPVTDPQVLSRIISDDARSKVLVADLQSHGITDYGVMSRHGYYKANDVSQVPPMELYIEGEGMTLARWPNTGTVQMGDIIDAGPTRKDADLQDRGGTFSYTYDRPQYWTNADDIWLDGIFGYSWEWSYNKIASIDTVNKRITLRYGEMSGLFKNWYPDFHFAQNLLEEIDMPGEYYIDRAQGLLYFLPTASFAQQNPDIAVTRLKTPMINAVGVSYVTFDNLTLENGRDSAVVIMGGDHVVVQHSEIRNFSNGGVQINTQSRWLYNDFATATGTNHGVVNTHIHHIGGTAVILNGGSRTTLVPGNNYVESSHLHDFAYYHKAYNPAVILTGVGNRVSHSEIHDAPHPGILIFGNDHTVEYNNIYDVCKMFSDLGAIYMNAGETPQQRGTVIKRNFFHDIGMSKAGVEGIYPDNFTMGLTIDENIFYRMGNSAIRNNGGAHIKARNNIFVDSEVPYDYADLYLGDNPEGQIAKNYMPKWQALFAQNDNFVGTPYLVKYPELADFFTEDRYYPTTNTFQNNVIYNPSVPRSSTTNAQGAYDKFNLLQYANNWVTATDPGFVSLSSGDFNLKADAAVFNQIPGFRAIPFSDIGIVGKAGPVLAPDFIPVQAVHAYDEQVTIGIGKSYELHTAVLPWNATNGKLNFATSDSSVVKVDAKGVLRGMEVGEATITVTSDENPSFTVVVQVTVEVGDGIYEYTDFENGRNSWPTDPNRTIVDVDGDHKYKVLKGATAVSPNEYSNYELTFKLKTPAVTPTNGTFYIFDRLGTGGGGRIGYRKLEDGTSKWLLYNKAWATVKETSFPYQDLAPDTEYDVKLLVKGGELSLYVNDVLKLKATDSTFNPTGTVGFYAGGYDYLLFDNIKFAVPSTRVAGLTLNYGSVNIGADEQLQLQASFDPSDAVNREVNWTSSNPAAAVVDANGLVTAVAPGETVITVTSLDNPQATAASTVIVSDILLQTNFENGGGGWPVDPNRSIINEGGNKKYRLLNGASATSPRTFANYELTFKLKTPSVIPSAATFYIFDRLASGSGDRIGYRKTVDGASQWILYNKTWATVKKSDLSYEDLAPDTEYTVRLIVNGADIALYVNGALKLKATDPGHNLTGQIGFYAGGFANLIFDDIVVTQLRKPQTEAVVTPASPDGENGWYVHPVSVQLNPGAKSSVLVQTEYRLDSESSWHSYSSPLAFDHDGGEQKLHYRSTDMSGNVETARELTLKIDQAAPSTSASLDPVQPDGAEGWYGSPVTVTLQGNDATSGVARTEYSLDGGTTWTAYSAPIVLANDGEHELMYRSFDVAGNAEAVQSIDVRIDASAPTITAAGISDGQSFTDFESIIPSFTLSDALSGAASAPLRFWLDGQDVDVSTPIPLYSLSLGTHSFLVQGTDAAGNEAAQTITFQITTSVQSMLSLVEQFKAQGWIDNEGIANALSQKLQQGSLAAFINHVEAQNGKHITAETAQILLRDAHYLLQQQPTEQMQESQEIEPVQASEETQESQETQETQENQQAPEEEPVTE</sequence>
<feature type="region of interest" description="Disordered" evidence="1">
    <location>
        <begin position="1593"/>
        <end position="1636"/>
    </location>
</feature>
<dbReference type="Proteomes" id="UP000570361">
    <property type="component" value="Unassembled WGS sequence"/>
</dbReference>
<dbReference type="RefSeq" id="WP_183603399.1">
    <property type="nucleotide sequence ID" value="NZ_JACHXK010000018.1"/>
</dbReference>
<dbReference type="SUPFAM" id="SSF49899">
    <property type="entry name" value="Concanavalin A-like lectins/glucanases"/>
    <property type="match status" value="1"/>
</dbReference>
<dbReference type="InterPro" id="IPR011050">
    <property type="entry name" value="Pectin_lyase_fold/virulence"/>
</dbReference>
<dbReference type="InterPro" id="IPR008964">
    <property type="entry name" value="Invasin/intimin_cell_adhesion"/>
</dbReference>
<dbReference type="InterPro" id="IPR013320">
    <property type="entry name" value="ConA-like_dom_sf"/>
</dbReference>
<evidence type="ECO:0000256" key="2">
    <source>
        <dbReference type="SAM" id="SignalP"/>
    </source>
</evidence>
<dbReference type="Gene3D" id="3.30.1920.20">
    <property type="match status" value="1"/>
</dbReference>
<organism evidence="4 5">
    <name type="scientific">Paenibacillus phyllosphaerae</name>
    <dbReference type="NCBI Taxonomy" id="274593"/>
    <lineage>
        <taxon>Bacteria</taxon>
        <taxon>Bacillati</taxon>
        <taxon>Bacillota</taxon>
        <taxon>Bacilli</taxon>
        <taxon>Bacillales</taxon>
        <taxon>Paenibacillaceae</taxon>
        <taxon>Paenibacillus</taxon>
    </lineage>
</organism>
<protein>
    <submittedName>
        <fullName evidence="4">Uncharacterized protein YjdB</fullName>
    </submittedName>
</protein>
<feature type="compositionally biased region" description="Low complexity" evidence="1">
    <location>
        <begin position="1608"/>
        <end position="1628"/>
    </location>
</feature>
<dbReference type="Gene3D" id="2.60.120.560">
    <property type="entry name" value="Exo-inulinase, domain 1"/>
    <property type="match status" value="2"/>
</dbReference>
<feature type="domain" description="BIG2" evidence="3">
    <location>
        <begin position="996"/>
        <end position="1073"/>
    </location>
</feature>
<feature type="chain" id="PRO_5038710992" evidence="2">
    <location>
        <begin position="27"/>
        <end position="1636"/>
    </location>
</feature>
<name>A0A7W5B3Z8_9BACL</name>
<dbReference type="SUPFAM" id="SSF49373">
    <property type="entry name" value="Invasin/intimin cell-adhesion fragments"/>
    <property type="match status" value="2"/>
</dbReference>
<dbReference type="Pfam" id="PF02368">
    <property type="entry name" value="Big_2"/>
    <property type="match status" value="2"/>
</dbReference>
<dbReference type="InterPro" id="IPR058094">
    <property type="entry name" value="Ig-like_OmpL47-like"/>
</dbReference>
<dbReference type="Gene3D" id="2.60.40.1080">
    <property type="match status" value="2"/>
</dbReference>
<dbReference type="SMART" id="SM00635">
    <property type="entry name" value="BID_2"/>
    <property type="match status" value="2"/>
</dbReference>
<keyword evidence="2" id="KW-0732">Signal</keyword>
<reference evidence="4 5" key="1">
    <citation type="submission" date="2020-08" db="EMBL/GenBank/DDBJ databases">
        <title>Genomic Encyclopedia of Type Strains, Phase III (KMG-III): the genomes of soil and plant-associated and newly described type strains.</title>
        <authorList>
            <person name="Whitman W."/>
        </authorList>
    </citation>
    <scope>NUCLEOTIDE SEQUENCE [LARGE SCALE GENOMIC DNA]</scope>
    <source>
        <strain evidence="4 5">CECT 5862</strain>
    </source>
</reference>
<evidence type="ECO:0000313" key="5">
    <source>
        <dbReference type="Proteomes" id="UP000570361"/>
    </source>
</evidence>
<dbReference type="NCBIfam" id="NF047446">
    <property type="entry name" value="barrel_OmpL47"/>
    <property type="match status" value="1"/>
</dbReference>